<feature type="region of interest" description="Disordered" evidence="1">
    <location>
        <begin position="158"/>
        <end position="233"/>
    </location>
</feature>
<keyword evidence="2" id="KW-1133">Transmembrane helix</keyword>
<name>A0ABN1WS64_9ACTN</name>
<keyword evidence="2" id="KW-0812">Transmembrane</keyword>
<evidence type="ECO:0000256" key="1">
    <source>
        <dbReference type="SAM" id="MobiDB-lite"/>
    </source>
</evidence>
<dbReference type="PRINTS" id="PR01217">
    <property type="entry name" value="PRICHEXTENSN"/>
</dbReference>
<feature type="compositionally biased region" description="Low complexity" evidence="1">
    <location>
        <begin position="183"/>
        <end position="194"/>
    </location>
</feature>
<feature type="transmembrane region" description="Helical" evidence="2">
    <location>
        <begin position="88"/>
        <end position="108"/>
    </location>
</feature>
<organism evidence="3 4">
    <name type="scientific">Kitasatospora nipponensis</name>
    <dbReference type="NCBI Taxonomy" id="258049"/>
    <lineage>
        <taxon>Bacteria</taxon>
        <taxon>Bacillati</taxon>
        <taxon>Actinomycetota</taxon>
        <taxon>Actinomycetes</taxon>
        <taxon>Kitasatosporales</taxon>
        <taxon>Streptomycetaceae</taxon>
        <taxon>Kitasatospora</taxon>
    </lineage>
</organism>
<feature type="transmembrane region" description="Helical" evidence="2">
    <location>
        <begin position="61"/>
        <end position="81"/>
    </location>
</feature>
<dbReference type="Proteomes" id="UP001500037">
    <property type="component" value="Unassembled WGS sequence"/>
</dbReference>
<evidence type="ECO:0000256" key="2">
    <source>
        <dbReference type="SAM" id="Phobius"/>
    </source>
</evidence>
<dbReference type="RefSeq" id="WP_344445233.1">
    <property type="nucleotide sequence ID" value="NZ_BAAALF010000152.1"/>
</dbReference>
<sequence>MVDQYPTEPASGRRRVLDPARDWPLVAAAGAALLSFFMLFAPWVSSDFFSVDAFGQGMQAAAPALIIVMVLAVVGLVCVALARADGRFAAIALIPASNLLVLYIVALADVSDLVDLNNRLGAASVSVGAGVWIGLVAAAATLLLVLLGVVRARAAAGSLSTTPEADSDVGTPADTPPPPEAAPPQAAFPDAAPPHQGSARRGNPPPPDTPTPPVPPPPPPPPSAPAPPPPPPS</sequence>
<keyword evidence="4" id="KW-1185">Reference proteome</keyword>
<feature type="transmembrane region" description="Helical" evidence="2">
    <location>
        <begin position="128"/>
        <end position="150"/>
    </location>
</feature>
<protein>
    <submittedName>
        <fullName evidence="3">Uncharacterized protein</fullName>
    </submittedName>
</protein>
<evidence type="ECO:0000313" key="3">
    <source>
        <dbReference type="EMBL" id="GAA1262544.1"/>
    </source>
</evidence>
<accession>A0ABN1WS64</accession>
<reference evidence="3 4" key="1">
    <citation type="journal article" date="2019" name="Int. J. Syst. Evol. Microbiol.">
        <title>The Global Catalogue of Microorganisms (GCM) 10K type strain sequencing project: providing services to taxonomists for standard genome sequencing and annotation.</title>
        <authorList>
            <consortium name="The Broad Institute Genomics Platform"/>
            <consortium name="The Broad Institute Genome Sequencing Center for Infectious Disease"/>
            <person name="Wu L."/>
            <person name="Ma J."/>
        </authorList>
    </citation>
    <scope>NUCLEOTIDE SEQUENCE [LARGE SCALE GENOMIC DNA]</scope>
    <source>
        <strain evidence="3 4">JCM 13004</strain>
    </source>
</reference>
<comment type="caution">
    <text evidence="3">The sequence shown here is derived from an EMBL/GenBank/DDBJ whole genome shotgun (WGS) entry which is preliminary data.</text>
</comment>
<keyword evidence="2" id="KW-0472">Membrane</keyword>
<gene>
    <name evidence="3" type="ORF">GCM10009665_60200</name>
</gene>
<evidence type="ECO:0000313" key="4">
    <source>
        <dbReference type="Proteomes" id="UP001500037"/>
    </source>
</evidence>
<dbReference type="EMBL" id="BAAALF010000152">
    <property type="protein sequence ID" value="GAA1262544.1"/>
    <property type="molecule type" value="Genomic_DNA"/>
</dbReference>
<proteinExistence type="predicted"/>
<feature type="transmembrane region" description="Helical" evidence="2">
    <location>
        <begin position="23"/>
        <end position="41"/>
    </location>
</feature>
<feature type="compositionally biased region" description="Pro residues" evidence="1">
    <location>
        <begin position="203"/>
        <end position="233"/>
    </location>
</feature>